<keyword evidence="2" id="KW-0812">Transmembrane</keyword>
<organism evidence="4">
    <name type="scientific">Opuntia streptacantha</name>
    <name type="common">Prickly pear cactus</name>
    <name type="synonym">Opuntia cardona</name>
    <dbReference type="NCBI Taxonomy" id="393608"/>
    <lineage>
        <taxon>Eukaryota</taxon>
        <taxon>Viridiplantae</taxon>
        <taxon>Streptophyta</taxon>
        <taxon>Embryophyta</taxon>
        <taxon>Tracheophyta</taxon>
        <taxon>Spermatophyta</taxon>
        <taxon>Magnoliopsida</taxon>
        <taxon>eudicotyledons</taxon>
        <taxon>Gunneridae</taxon>
        <taxon>Pentapetalae</taxon>
        <taxon>Caryophyllales</taxon>
        <taxon>Cactineae</taxon>
        <taxon>Cactaceae</taxon>
        <taxon>Opuntioideae</taxon>
        <taxon>Opuntia</taxon>
    </lineage>
</organism>
<keyword evidence="2" id="KW-0472">Membrane</keyword>
<proteinExistence type="predicted"/>
<feature type="compositionally biased region" description="Basic and acidic residues" evidence="1">
    <location>
        <begin position="161"/>
        <end position="170"/>
    </location>
</feature>
<sequence>MRSSNSGWWYSGMAMTAVVVSCGVVSAAVLVKWSVPLIVEFAMWEVPLFWSMALSWVQPPYLYLLVNCIILSIVASSKLHLHPHPHPHKQQDVDSPSAETQDAAQVVLFGCVDDDENPSAGTVADACEGQEEEETHRVEGDDDDEEEEEEFVVSRSTWTPPKREKPEDYSYSKPPVSSRFAHRKAAKPTPEGKTVLRVSRPKRQETLEATWRTITEGRPMPLKRHLRKSDTFSGAGDASPVRVMKKSETFGGGSSSPASGGSSSGGRLRREASPSQDELNRRVEAFIKKFNEEMRLQRQDSLKHFREMVGRGDGAH</sequence>
<dbReference type="Pfam" id="PF14364">
    <property type="entry name" value="DUF4408"/>
    <property type="match status" value="1"/>
</dbReference>
<dbReference type="PANTHER" id="PTHR33098:SF117">
    <property type="entry name" value="COTTON FIBER (DUF761)"/>
    <property type="match status" value="1"/>
</dbReference>
<feature type="domain" description="DUF4408" evidence="3">
    <location>
        <begin position="47"/>
        <end position="79"/>
    </location>
</feature>
<dbReference type="AlphaFoldDB" id="A0A7C9ATW4"/>
<evidence type="ECO:0000259" key="3">
    <source>
        <dbReference type="Pfam" id="PF14364"/>
    </source>
</evidence>
<feature type="compositionally biased region" description="Basic and acidic residues" evidence="1">
    <location>
        <begin position="268"/>
        <end position="280"/>
    </location>
</feature>
<feature type="transmembrane region" description="Helical" evidence="2">
    <location>
        <begin position="6"/>
        <end position="30"/>
    </location>
</feature>
<dbReference type="EMBL" id="GISG01266608">
    <property type="protein sequence ID" value="MBA4675256.1"/>
    <property type="molecule type" value="Transcribed_RNA"/>
</dbReference>
<reference evidence="4" key="2">
    <citation type="submission" date="2020-07" db="EMBL/GenBank/DDBJ databases">
        <authorList>
            <person name="Vera ALvarez R."/>
            <person name="Arias-Moreno D.M."/>
            <person name="Jimenez-Jacinto V."/>
            <person name="Jimenez-Bremont J.F."/>
            <person name="Swaminathan K."/>
            <person name="Moose S.P."/>
            <person name="Guerrero-Gonzalez M.L."/>
            <person name="Marino-Ramirez L."/>
            <person name="Landsman D."/>
            <person name="Rodriguez-Kessler M."/>
            <person name="Delgado-Sanchez P."/>
        </authorList>
    </citation>
    <scope>NUCLEOTIDE SEQUENCE</scope>
    <source>
        <tissue evidence="4">Cladode</tissue>
    </source>
</reference>
<dbReference type="InterPro" id="IPR008480">
    <property type="entry name" value="DUF761_pln"/>
</dbReference>
<feature type="compositionally biased region" description="Acidic residues" evidence="1">
    <location>
        <begin position="140"/>
        <end position="151"/>
    </location>
</feature>
<evidence type="ECO:0000256" key="2">
    <source>
        <dbReference type="SAM" id="Phobius"/>
    </source>
</evidence>
<evidence type="ECO:0000313" key="4">
    <source>
        <dbReference type="EMBL" id="MBA4675256.1"/>
    </source>
</evidence>
<dbReference type="InterPro" id="IPR025520">
    <property type="entry name" value="DUF4408"/>
</dbReference>
<reference evidence="4" key="1">
    <citation type="journal article" date="2013" name="J. Plant Res.">
        <title>Effect of fungi and light on seed germination of three Opuntia species from semiarid lands of central Mexico.</title>
        <authorList>
            <person name="Delgado-Sanchez P."/>
            <person name="Jimenez-Bremont J.F."/>
            <person name="Guerrero-Gonzalez Mde L."/>
            <person name="Flores J."/>
        </authorList>
    </citation>
    <scope>NUCLEOTIDE SEQUENCE</scope>
    <source>
        <tissue evidence="4">Cladode</tissue>
    </source>
</reference>
<dbReference type="Pfam" id="PF05553">
    <property type="entry name" value="DUF761"/>
    <property type="match status" value="1"/>
</dbReference>
<evidence type="ECO:0000256" key="1">
    <source>
        <dbReference type="SAM" id="MobiDB-lite"/>
    </source>
</evidence>
<feature type="region of interest" description="Disordered" evidence="1">
    <location>
        <begin position="119"/>
        <end position="280"/>
    </location>
</feature>
<name>A0A7C9ATW4_OPUST</name>
<dbReference type="PANTHER" id="PTHR33098">
    <property type="entry name" value="COTTON FIBER (DUF761)"/>
    <property type="match status" value="1"/>
</dbReference>
<accession>A0A7C9ATW4</accession>
<protein>
    <recommendedName>
        <fullName evidence="3">DUF4408 domain-containing protein</fullName>
    </recommendedName>
</protein>
<keyword evidence="2" id="KW-1133">Transmembrane helix</keyword>
<dbReference type="PROSITE" id="PS51257">
    <property type="entry name" value="PROKAR_LIPOPROTEIN"/>
    <property type="match status" value="1"/>
</dbReference>